<organism evidence="2 3">
    <name type="scientific">Haemaphysalis longicornis</name>
    <name type="common">Bush tick</name>
    <dbReference type="NCBI Taxonomy" id="44386"/>
    <lineage>
        <taxon>Eukaryota</taxon>
        <taxon>Metazoa</taxon>
        <taxon>Ecdysozoa</taxon>
        <taxon>Arthropoda</taxon>
        <taxon>Chelicerata</taxon>
        <taxon>Arachnida</taxon>
        <taxon>Acari</taxon>
        <taxon>Parasitiformes</taxon>
        <taxon>Ixodida</taxon>
        <taxon>Ixodoidea</taxon>
        <taxon>Ixodidae</taxon>
        <taxon>Haemaphysalinae</taxon>
        <taxon>Haemaphysalis</taxon>
    </lineage>
</organism>
<feature type="compositionally biased region" description="Basic and acidic residues" evidence="1">
    <location>
        <begin position="572"/>
        <end position="587"/>
    </location>
</feature>
<feature type="compositionally biased region" description="Low complexity" evidence="1">
    <location>
        <begin position="501"/>
        <end position="511"/>
    </location>
</feature>
<protein>
    <submittedName>
        <fullName evidence="2">Uncharacterized protein</fullName>
    </submittedName>
</protein>
<comment type="caution">
    <text evidence="2">The sequence shown here is derived from an EMBL/GenBank/DDBJ whole genome shotgun (WGS) entry which is preliminary data.</text>
</comment>
<proteinExistence type="predicted"/>
<dbReference type="GO" id="GO:0030154">
    <property type="term" value="P:cell differentiation"/>
    <property type="evidence" value="ECO:0007669"/>
    <property type="project" value="TreeGrafter"/>
</dbReference>
<feature type="region of interest" description="Disordered" evidence="1">
    <location>
        <begin position="501"/>
        <end position="530"/>
    </location>
</feature>
<dbReference type="PANTHER" id="PTHR23039">
    <property type="entry name" value="NANCE-HORAN SYNDROME PROTEIN"/>
    <property type="match status" value="1"/>
</dbReference>
<feature type="region of interest" description="Disordered" evidence="1">
    <location>
        <begin position="554"/>
        <end position="587"/>
    </location>
</feature>
<dbReference type="PANTHER" id="PTHR23039:SF9">
    <property type="entry name" value="LOW QUALITY PROTEIN: NHS-LIKE PROTEIN 1"/>
    <property type="match status" value="1"/>
</dbReference>
<dbReference type="OrthoDB" id="1060785at2759"/>
<evidence type="ECO:0000313" key="3">
    <source>
        <dbReference type="Proteomes" id="UP000821853"/>
    </source>
</evidence>
<dbReference type="VEuPathDB" id="VectorBase:HLOH_064871"/>
<sequence>MLLIGTHNAAFSNPNIMQSSSCNVRRPRRTFVALQGEPRLRRVNQKLPWCGAGVRALLQQGYGAEGLLGCTGEWKGIRSTVIDAVKLVNFGPARTSPRCLLVSFRSETTALSVILKVHFRCSISVRGVYWRPQNTWCMISAGEGPRLSVDHVSERQSVEYAFCFLRETAGICDGEGAYVSQLPKFRSRKFIEKGGIKWENQGAVGDLTKFSQRKENYRTQYEHASCLFTPESRPQRVRLLYEQAAATPALHVIRGLADDGVQDSPRRLFLCMPVWGDAASTRSRNLDLDIETRRPASLLSGQDARDSGGEDLLTLPSPEEKMHALSLEYPAVVVPIDTSESSFNRLSSVRRSLIHVDFLIKRKKHHKRRNTISDGNSKEIAEALTNRKKSGTLVKTEALIHSSCQTDDDLLRTTTTTKTTAAKSGNNRSSSAGGILSKRRTEESPSSSGELSSSSSTTTETNVNSKPESKRSSFYEAMNFSRLGRDWKFLKKSSSSKKETAAAADGAAAKNEASRVAESGTCTGGSEKKKRTASLLPISTNSGAMTVAVKLRETIGAHGGQEGQRRRGGRTVVERQLEREQQHPRLR</sequence>
<dbReference type="InterPro" id="IPR024845">
    <property type="entry name" value="NHS-like"/>
</dbReference>
<reference evidence="2 3" key="1">
    <citation type="journal article" date="2020" name="Cell">
        <title>Large-Scale Comparative Analyses of Tick Genomes Elucidate Their Genetic Diversity and Vector Capacities.</title>
        <authorList>
            <consortium name="Tick Genome and Microbiome Consortium (TIGMIC)"/>
            <person name="Jia N."/>
            <person name="Wang J."/>
            <person name="Shi W."/>
            <person name="Du L."/>
            <person name="Sun Y."/>
            <person name="Zhan W."/>
            <person name="Jiang J.F."/>
            <person name="Wang Q."/>
            <person name="Zhang B."/>
            <person name="Ji P."/>
            <person name="Bell-Sakyi L."/>
            <person name="Cui X.M."/>
            <person name="Yuan T.T."/>
            <person name="Jiang B.G."/>
            <person name="Yang W.F."/>
            <person name="Lam T.T."/>
            <person name="Chang Q.C."/>
            <person name="Ding S.J."/>
            <person name="Wang X.J."/>
            <person name="Zhu J.G."/>
            <person name="Ruan X.D."/>
            <person name="Zhao L."/>
            <person name="Wei J.T."/>
            <person name="Ye R.Z."/>
            <person name="Que T.C."/>
            <person name="Du C.H."/>
            <person name="Zhou Y.H."/>
            <person name="Cheng J.X."/>
            <person name="Dai P.F."/>
            <person name="Guo W.B."/>
            <person name="Han X.H."/>
            <person name="Huang E.J."/>
            <person name="Li L.F."/>
            <person name="Wei W."/>
            <person name="Gao Y.C."/>
            <person name="Liu J.Z."/>
            <person name="Shao H.Z."/>
            <person name="Wang X."/>
            <person name="Wang C.C."/>
            <person name="Yang T.C."/>
            <person name="Huo Q.B."/>
            <person name="Li W."/>
            <person name="Chen H.Y."/>
            <person name="Chen S.E."/>
            <person name="Zhou L.G."/>
            <person name="Ni X.B."/>
            <person name="Tian J.H."/>
            <person name="Sheng Y."/>
            <person name="Liu T."/>
            <person name="Pan Y.S."/>
            <person name="Xia L.Y."/>
            <person name="Li J."/>
            <person name="Zhao F."/>
            <person name="Cao W.C."/>
        </authorList>
    </citation>
    <scope>NUCLEOTIDE SEQUENCE [LARGE SCALE GENOMIC DNA]</scope>
    <source>
        <strain evidence="2">HaeL-2018</strain>
    </source>
</reference>
<dbReference type="Pfam" id="PF15273">
    <property type="entry name" value="NHS"/>
    <property type="match status" value="1"/>
</dbReference>
<dbReference type="EMBL" id="JABSTR010000011">
    <property type="protein sequence ID" value="KAH9382121.1"/>
    <property type="molecule type" value="Genomic_DNA"/>
</dbReference>
<name>A0A9J6H4W5_HAELO</name>
<feature type="region of interest" description="Disordered" evidence="1">
    <location>
        <begin position="417"/>
        <end position="472"/>
    </location>
</feature>
<evidence type="ECO:0000313" key="2">
    <source>
        <dbReference type="EMBL" id="KAH9382121.1"/>
    </source>
</evidence>
<gene>
    <name evidence="2" type="ORF">HPB48_007168</name>
</gene>
<keyword evidence="3" id="KW-1185">Reference proteome</keyword>
<accession>A0A9J6H4W5</accession>
<evidence type="ECO:0000256" key="1">
    <source>
        <dbReference type="SAM" id="MobiDB-lite"/>
    </source>
</evidence>
<feature type="compositionally biased region" description="Low complexity" evidence="1">
    <location>
        <begin position="444"/>
        <end position="461"/>
    </location>
</feature>
<dbReference type="AlphaFoldDB" id="A0A9J6H4W5"/>
<dbReference type="Proteomes" id="UP000821853">
    <property type="component" value="Chromosome 9"/>
</dbReference>